<evidence type="ECO:0000313" key="2">
    <source>
        <dbReference type="Proteomes" id="UP000597444"/>
    </source>
</evidence>
<proteinExistence type="predicted"/>
<dbReference type="Proteomes" id="UP000597444">
    <property type="component" value="Unassembled WGS sequence"/>
</dbReference>
<gene>
    <name evidence="1" type="ORF">KSF_001320</name>
</gene>
<keyword evidence="2" id="KW-1185">Reference proteome</keyword>
<comment type="caution">
    <text evidence="1">The sequence shown here is derived from an EMBL/GenBank/DDBJ whole genome shotgun (WGS) entry which is preliminary data.</text>
</comment>
<name>A0A8J3MWQ0_9CHLR</name>
<organism evidence="1 2">
    <name type="scientific">Reticulibacter mediterranei</name>
    <dbReference type="NCBI Taxonomy" id="2778369"/>
    <lineage>
        <taxon>Bacteria</taxon>
        <taxon>Bacillati</taxon>
        <taxon>Chloroflexota</taxon>
        <taxon>Ktedonobacteria</taxon>
        <taxon>Ktedonobacterales</taxon>
        <taxon>Reticulibacteraceae</taxon>
        <taxon>Reticulibacter</taxon>
    </lineage>
</organism>
<sequence length="72" mass="8259">MTASAAASNADQAQSFLYMHCGVGVLHTFLQRGRQTRPRTIREIHLEKQGRQEMDEQAWQNKSGEILMEIKE</sequence>
<protein>
    <submittedName>
        <fullName evidence="1">Uncharacterized protein</fullName>
    </submittedName>
</protein>
<evidence type="ECO:0000313" key="1">
    <source>
        <dbReference type="EMBL" id="GHO90084.1"/>
    </source>
</evidence>
<accession>A0A8J3MWQ0</accession>
<reference evidence="1" key="1">
    <citation type="submission" date="2020-10" db="EMBL/GenBank/DDBJ databases">
        <title>Taxonomic study of unclassified bacteria belonging to the class Ktedonobacteria.</title>
        <authorList>
            <person name="Yabe S."/>
            <person name="Wang C.M."/>
            <person name="Zheng Y."/>
            <person name="Sakai Y."/>
            <person name="Cavaletti L."/>
            <person name="Monciardini P."/>
            <person name="Donadio S."/>
        </authorList>
    </citation>
    <scope>NUCLEOTIDE SEQUENCE</scope>
    <source>
        <strain evidence="1">ID150040</strain>
    </source>
</reference>
<dbReference type="AlphaFoldDB" id="A0A8J3MWQ0"/>
<dbReference type="EMBL" id="BNJK01000001">
    <property type="protein sequence ID" value="GHO90084.1"/>
    <property type="molecule type" value="Genomic_DNA"/>
</dbReference>